<dbReference type="KEGG" id="mph:MLP_44130"/>
<sequence length="321" mass="33384">MLVLINLVLITLLLLQHPTIVAVPAGAAPAEPVASAGPSDSGTGPDESLSPSGAVRTSESIRHGGSATLSESASNRVDPSPTRSASPSPSVSPSSAAGPARLLAANSAKIAWRAEQGTCGRRSTVEVTDDGGRTWRKTRPGIRGIVRLRAYGENSVFAVGADAQCKPTYAWIGSPDGTWHRDQSVIWDVWFRFPDHPDRVHAPGGRTSRPCADHLVSFAATDDSAAALCGDGRIRTMQKEQAWRTVARQSSAVALGNSEQGIVIAQPSASCTDLVVRRLSLTGTGLAAGGPGCRPGAEERLSVAIGGSTVWQWVGNDVVVS</sequence>
<feature type="compositionally biased region" description="Polar residues" evidence="1">
    <location>
        <begin position="67"/>
        <end position="77"/>
    </location>
</feature>
<dbReference type="eggNOG" id="COG4409">
    <property type="taxonomic scope" value="Bacteria"/>
</dbReference>
<dbReference type="STRING" id="1032480.MLP_44130"/>
<feature type="compositionally biased region" description="Polar residues" evidence="1">
    <location>
        <begin position="49"/>
        <end position="58"/>
    </location>
</feature>
<protein>
    <submittedName>
        <fullName evidence="2">Uncharacterized protein</fullName>
    </submittedName>
</protein>
<name>F5XTH8_MICPN</name>
<dbReference type="Proteomes" id="UP000007947">
    <property type="component" value="Chromosome"/>
</dbReference>
<evidence type="ECO:0000313" key="3">
    <source>
        <dbReference type="Proteomes" id="UP000007947"/>
    </source>
</evidence>
<dbReference type="HOGENOM" id="CLU_865482_0_0_11"/>
<organism evidence="2 3">
    <name type="scientific">Microlunatus phosphovorus (strain ATCC 700054 / DSM 10555 / JCM 9379 / NBRC 101784 / NCIMB 13414 / VKM Ac-1990 / NM-1)</name>
    <dbReference type="NCBI Taxonomy" id="1032480"/>
    <lineage>
        <taxon>Bacteria</taxon>
        <taxon>Bacillati</taxon>
        <taxon>Actinomycetota</taxon>
        <taxon>Actinomycetes</taxon>
        <taxon>Propionibacteriales</taxon>
        <taxon>Propionibacteriaceae</taxon>
        <taxon>Microlunatus</taxon>
    </lineage>
</organism>
<accession>F5XTH8</accession>
<dbReference type="EMBL" id="AP012204">
    <property type="protein sequence ID" value="BAK37427.1"/>
    <property type="molecule type" value="Genomic_DNA"/>
</dbReference>
<gene>
    <name evidence="2" type="ordered locus">MLP_44130</name>
</gene>
<feature type="compositionally biased region" description="Low complexity" evidence="1">
    <location>
        <begin position="79"/>
        <end position="97"/>
    </location>
</feature>
<evidence type="ECO:0000256" key="1">
    <source>
        <dbReference type="SAM" id="MobiDB-lite"/>
    </source>
</evidence>
<evidence type="ECO:0000313" key="2">
    <source>
        <dbReference type="EMBL" id="BAK37427.1"/>
    </source>
</evidence>
<feature type="compositionally biased region" description="Low complexity" evidence="1">
    <location>
        <begin position="30"/>
        <end position="39"/>
    </location>
</feature>
<keyword evidence="3" id="KW-1185">Reference proteome</keyword>
<dbReference type="AlphaFoldDB" id="F5XTH8"/>
<proteinExistence type="predicted"/>
<reference evidence="2 3" key="1">
    <citation type="submission" date="2011-05" db="EMBL/GenBank/DDBJ databases">
        <title>Whole genome sequence of Microlunatus phosphovorus NM-1.</title>
        <authorList>
            <person name="Hosoyama A."/>
            <person name="Sasaki K."/>
            <person name="Harada T."/>
            <person name="Igarashi R."/>
            <person name="Kawakoshi A."/>
            <person name="Sasagawa M."/>
            <person name="Fukada J."/>
            <person name="Nakamura S."/>
            <person name="Katano Y."/>
            <person name="Hanada S."/>
            <person name="Kamagata Y."/>
            <person name="Nakamura N."/>
            <person name="Yamazaki S."/>
            <person name="Fujita N."/>
        </authorList>
    </citation>
    <scope>NUCLEOTIDE SEQUENCE [LARGE SCALE GENOMIC DNA]</scope>
    <source>
        <strain evidence="3">ATCC 700054 / DSM 10555 / JCM 9379 / NBRC 101784 / NCIMB 13414 / VKM Ac-1990 / NM-1</strain>
    </source>
</reference>
<feature type="region of interest" description="Disordered" evidence="1">
    <location>
        <begin position="30"/>
        <end position="97"/>
    </location>
</feature>